<protein>
    <submittedName>
        <fullName evidence="1">DUF1564 domain-containing protein</fullName>
    </submittedName>
</protein>
<gene>
    <name evidence="1" type="ORF">JWG45_08510</name>
</gene>
<dbReference type="Proteomes" id="UP000724686">
    <property type="component" value="Unassembled WGS sequence"/>
</dbReference>
<name>A0ABS2UA02_9LEPT</name>
<sequence>MELLSSYSQGKIESALIEGEMGTDSILIPLSHWNTLDVDERRILSRKLPYLLRRYTKYVASMKRLHWRAGKIQYNWGAGKMKKMSIRVNTGAWAMLGALAAAHGVSRCFLFNYMLWLDEIGVGDSIVETLNLGVPRFHGTYRMIWTLNLDENRISRELDFDPNPLVGFFYPFAFPPSYPSKNS</sequence>
<keyword evidence="2" id="KW-1185">Reference proteome</keyword>
<evidence type="ECO:0000313" key="2">
    <source>
        <dbReference type="Proteomes" id="UP000724686"/>
    </source>
</evidence>
<comment type="caution">
    <text evidence="1">The sequence shown here is derived from an EMBL/GenBank/DDBJ whole genome shotgun (WGS) entry which is preliminary data.</text>
</comment>
<organism evidence="1 2">
    <name type="scientific">Leptospira ainlahdjerensis</name>
    <dbReference type="NCBI Taxonomy" id="2810033"/>
    <lineage>
        <taxon>Bacteria</taxon>
        <taxon>Pseudomonadati</taxon>
        <taxon>Spirochaetota</taxon>
        <taxon>Spirochaetia</taxon>
        <taxon>Leptospirales</taxon>
        <taxon>Leptospiraceae</taxon>
        <taxon>Leptospira</taxon>
    </lineage>
</organism>
<proteinExistence type="predicted"/>
<dbReference type="EMBL" id="JAFFPU010000031">
    <property type="protein sequence ID" value="MBM9577192.1"/>
    <property type="molecule type" value="Genomic_DNA"/>
</dbReference>
<dbReference type="Pfam" id="PF07600">
    <property type="entry name" value="DUF1564"/>
    <property type="match status" value="1"/>
</dbReference>
<reference evidence="1 2" key="1">
    <citation type="submission" date="2021-02" db="EMBL/GenBank/DDBJ databases">
        <title>Leptospira ainlahdjerensis sp. nov., Leptospira ainazelensis sp. nov., Leptospira abararensis sp. nov. and Leptospira chreensis sp. nov., four new species isolated from water sources in Algeria.</title>
        <authorList>
            <person name="Amara Korba A."/>
            <person name="Kainiu M."/>
            <person name="Vincent A.T."/>
            <person name="Mariet J.-F."/>
            <person name="Veyrier F.J."/>
            <person name="Goarant C."/>
            <person name="Picardeau M."/>
        </authorList>
    </citation>
    <scope>NUCLEOTIDE SEQUENCE [LARGE SCALE GENOMIC DNA]</scope>
    <source>
        <strain evidence="1 2">201903070</strain>
    </source>
</reference>
<dbReference type="InterPro" id="IPR011458">
    <property type="entry name" value="DUF1564"/>
</dbReference>
<accession>A0ABS2UA02</accession>
<evidence type="ECO:0000313" key="1">
    <source>
        <dbReference type="EMBL" id="MBM9577192.1"/>
    </source>
</evidence>
<dbReference type="RefSeq" id="WP_205279338.1">
    <property type="nucleotide sequence ID" value="NZ_JAFFPU010000031.1"/>
</dbReference>